<dbReference type="InterPro" id="IPR001584">
    <property type="entry name" value="Integrase_cat-core"/>
</dbReference>
<dbReference type="InterPro" id="IPR012337">
    <property type="entry name" value="RNaseH-like_sf"/>
</dbReference>
<dbReference type="InterPro" id="IPR048020">
    <property type="entry name" value="Transpos_IS3"/>
</dbReference>
<evidence type="ECO:0000313" key="3">
    <source>
        <dbReference type="Proteomes" id="UP000248198"/>
    </source>
</evidence>
<reference evidence="2 3" key="1">
    <citation type="submission" date="2018-06" db="EMBL/GenBank/DDBJ databases">
        <title>Genomic Encyclopedia of Archaeal and Bacterial Type Strains, Phase II (KMG-II): from individual species to whole genera.</title>
        <authorList>
            <person name="Goeker M."/>
        </authorList>
    </citation>
    <scope>NUCLEOTIDE SEQUENCE [LARGE SCALE GENOMIC DNA]</scope>
    <source>
        <strain evidence="2 3">DSM 27372</strain>
    </source>
</reference>
<dbReference type="InterPro" id="IPR050900">
    <property type="entry name" value="Transposase_IS3/IS150/IS904"/>
</dbReference>
<dbReference type="InterPro" id="IPR036397">
    <property type="entry name" value="RNaseH_sf"/>
</dbReference>
<dbReference type="EMBL" id="QKLU01000012">
    <property type="protein sequence ID" value="PYF68474.1"/>
    <property type="molecule type" value="Genomic_DNA"/>
</dbReference>
<dbReference type="Proteomes" id="UP000248198">
    <property type="component" value="Unassembled WGS sequence"/>
</dbReference>
<sequence length="283" mass="33300">MSIIERRSLISPEDDALSISGQCKLLDLQRSQYYFRPKGESQFNQSMMNVIDRKFLDCPFYGVERMTAYLNKDLGYHVNSKRVRRLYRVMNLSTIYPKKNLSKANAAHYKYPYLLKGLKIDRVGQVWQADITYIPMFRGFMYMFAIIDVYSRKIVGWSISNTMTVEWCRDVLLETIEEHGKPEIFNTDQGSQFTSPIFIKVLKGNKISISMDGKGRALDNVFIERFWRSLKQEYIYLNPPNGGMELFQGVKRYVEFYNKERRHQANGDLTPNEVFYQNNKKVS</sequence>
<dbReference type="RefSeq" id="WP_110834731.1">
    <property type="nucleotide sequence ID" value="NZ_QKLU01000012.1"/>
</dbReference>
<dbReference type="PROSITE" id="PS50994">
    <property type="entry name" value="INTEGRASE"/>
    <property type="match status" value="1"/>
</dbReference>
<organism evidence="2 3">
    <name type="scientific">Pedobacter nutrimenti</name>
    <dbReference type="NCBI Taxonomy" id="1241337"/>
    <lineage>
        <taxon>Bacteria</taxon>
        <taxon>Pseudomonadati</taxon>
        <taxon>Bacteroidota</taxon>
        <taxon>Sphingobacteriia</taxon>
        <taxon>Sphingobacteriales</taxon>
        <taxon>Sphingobacteriaceae</taxon>
        <taxon>Pedobacter</taxon>
    </lineage>
</organism>
<comment type="caution">
    <text evidence="2">The sequence shown here is derived from an EMBL/GenBank/DDBJ whole genome shotgun (WGS) entry which is preliminary data.</text>
</comment>
<proteinExistence type="predicted"/>
<dbReference type="NCBIfam" id="NF033516">
    <property type="entry name" value="transpos_IS3"/>
    <property type="match status" value="1"/>
</dbReference>
<gene>
    <name evidence="2" type="ORF">B0O44_11261</name>
</gene>
<dbReference type="GO" id="GO:0003676">
    <property type="term" value="F:nucleic acid binding"/>
    <property type="evidence" value="ECO:0007669"/>
    <property type="project" value="InterPro"/>
</dbReference>
<name>A0A318UDL3_9SPHI</name>
<dbReference type="AlphaFoldDB" id="A0A318UDL3"/>
<dbReference type="OrthoDB" id="9815231at2"/>
<dbReference type="InterPro" id="IPR025948">
    <property type="entry name" value="HTH-like_dom"/>
</dbReference>
<dbReference type="Gene3D" id="3.30.420.10">
    <property type="entry name" value="Ribonuclease H-like superfamily/Ribonuclease H"/>
    <property type="match status" value="1"/>
</dbReference>
<keyword evidence="3" id="KW-1185">Reference proteome</keyword>
<evidence type="ECO:0000259" key="1">
    <source>
        <dbReference type="PROSITE" id="PS50994"/>
    </source>
</evidence>
<protein>
    <submittedName>
        <fullName evidence="2">Putative transposase</fullName>
    </submittedName>
</protein>
<dbReference type="GO" id="GO:0015074">
    <property type="term" value="P:DNA integration"/>
    <property type="evidence" value="ECO:0007669"/>
    <property type="project" value="InterPro"/>
</dbReference>
<dbReference type="Pfam" id="PF13276">
    <property type="entry name" value="HTH_21"/>
    <property type="match status" value="1"/>
</dbReference>
<evidence type="ECO:0000313" key="2">
    <source>
        <dbReference type="EMBL" id="PYF68474.1"/>
    </source>
</evidence>
<dbReference type="PANTHER" id="PTHR46889">
    <property type="entry name" value="TRANSPOSASE INSF FOR INSERTION SEQUENCE IS3B-RELATED"/>
    <property type="match status" value="1"/>
</dbReference>
<accession>A0A318UDL3</accession>
<feature type="domain" description="Integrase catalytic" evidence="1">
    <location>
        <begin position="108"/>
        <end position="279"/>
    </location>
</feature>
<dbReference type="PANTHER" id="PTHR46889:SF4">
    <property type="entry name" value="TRANSPOSASE INSO FOR INSERTION SEQUENCE ELEMENT IS911B-RELATED"/>
    <property type="match status" value="1"/>
</dbReference>
<dbReference type="SUPFAM" id="SSF53098">
    <property type="entry name" value="Ribonuclease H-like"/>
    <property type="match status" value="1"/>
</dbReference>
<dbReference type="Pfam" id="PF00665">
    <property type="entry name" value="rve"/>
    <property type="match status" value="1"/>
</dbReference>